<keyword evidence="2" id="KW-0238">DNA-binding</keyword>
<dbReference type="InterPro" id="IPR006119">
    <property type="entry name" value="Resolv_N"/>
</dbReference>
<dbReference type="Gene3D" id="3.90.1750.20">
    <property type="entry name" value="Putative Large Serine Recombinase, Chain B, Domain 2"/>
    <property type="match status" value="1"/>
</dbReference>
<dbReference type="KEGG" id="gmc:GY4MC1_0664"/>
<evidence type="ECO:0000256" key="1">
    <source>
        <dbReference type="ARBA" id="ARBA00022908"/>
    </source>
</evidence>
<dbReference type="PROSITE" id="PS00397">
    <property type="entry name" value="RECOMBINASES_1"/>
    <property type="match status" value="1"/>
</dbReference>
<dbReference type="GO" id="GO:0015074">
    <property type="term" value="P:DNA integration"/>
    <property type="evidence" value="ECO:0007669"/>
    <property type="project" value="UniProtKB-KW"/>
</dbReference>
<dbReference type="InterPro" id="IPR011109">
    <property type="entry name" value="DNA_bind_recombinase_dom"/>
</dbReference>
<dbReference type="PANTHER" id="PTHR30461">
    <property type="entry name" value="DNA-INVERTASE FROM LAMBDOID PROPHAGE"/>
    <property type="match status" value="1"/>
</dbReference>
<evidence type="ECO:0000259" key="7">
    <source>
        <dbReference type="PROSITE" id="PS51737"/>
    </source>
</evidence>
<reference evidence="8" key="1">
    <citation type="submission" date="2010-10" db="EMBL/GenBank/DDBJ databases">
        <title>Complete sequence of chromosome of Geobacillus sp. Y4.1MC1.</title>
        <authorList>
            <consortium name="US DOE Joint Genome Institute"/>
            <person name="Lucas S."/>
            <person name="Copeland A."/>
            <person name="Lapidus A."/>
            <person name="Cheng J.-F."/>
            <person name="Bruce D."/>
            <person name="Goodwin L."/>
            <person name="Pitluck S."/>
            <person name="Chertkov O."/>
            <person name="Zhang X."/>
            <person name="Detter J.C."/>
            <person name="Han C."/>
            <person name="Tapia R."/>
            <person name="Land M."/>
            <person name="Hauser L."/>
            <person name="Jeffries C."/>
            <person name="Kyrpides N."/>
            <person name="Ivanova N."/>
            <person name="Ovchinnikova G."/>
            <person name="Brumm P."/>
            <person name="Mead D."/>
            <person name="Woyke T."/>
        </authorList>
    </citation>
    <scope>NUCLEOTIDE SEQUENCE [LARGE SCALE GENOMIC DNA]</scope>
    <source>
        <strain evidence="8">Y4.1MC1</strain>
    </source>
</reference>
<dbReference type="AlphaFoldDB" id="A0A7U3YD54"/>
<dbReference type="Pfam" id="PF07508">
    <property type="entry name" value="Recombinase"/>
    <property type="match status" value="1"/>
</dbReference>
<dbReference type="PROSITE" id="PS51736">
    <property type="entry name" value="RECOMBINASES_3"/>
    <property type="match status" value="1"/>
</dbReference>
<evidence type="ECO:0000256" key="4">
    <source>
        <dbReference type="PIRSR" id="PIRSR606118-50"/>
    </source>
</evidence>
<dbReference type="InterPro" id="IPR038109">
    <property type="entry name" value="DNA_bind_recomb_sf"/>
</dbReference>
<dbReference type="PROSITE" id="PS51737">
    <property type="entry name" value="RECOMBINASE_DNA_BIND"/>
    <property type="match status" value="1"/>
</dbReference>
<evidence type="ECO:0000256" key="3">
    <source>
        <dbReference type="ARBA" id="ARBA00023172"/>
    </source>
</evidence>
<accession>A0A7U3YD54</accession>
<evidence type="ECO:0000256" key="2">
    <source>
        <dbReference type="ARBA" id="ARBA00023125"/>
    </source>
</evidence>
<protein>
    <submittedName>
        <fullName evidence="8">Resolvase domain protein</fullName>
    </submittedName>
</protein>
<organism evidence="8">
    <name type="scientific">Geobacillus sp. (strain Y4.1MC1)</name>
    <dbReference type="NCBI Taxonomy" id="581103"/>
    <lineage>
        <taxon>Bacteria</taxon>
        <taxon>Bacillati</taxon>
        <taxon>Bacillota</taxon>
        <taxon>Bacilli</taxon>
        <taxon>Bacillales</taxon>
        <taxon>Anoxybacillaceae</taxon>
        <taxon>Geobacillus</taxon>
    </lineage>
</organism>
<keyword evidence="1" id="KW-0229">DNA integration</keyword>
<dbReference type="InterPro" id="IPR036162">
    <property type="entry name" value="Resolvase-like_N_sf"/>
</dbReference>
<evidence type="ECO:0000313" key="8">
    <source>
        <dbReference type="EMBL" id="ADP73488.1"/>
    </source>
</evidence>
<dbReference type="Gene3D" id="3.40.50.1390">
    <property type="entry name" value="Resolvase, N-terminal catalytic domain"/>
    <property type="match status" value="1"/>
</dbReference>
<keyword evidence="3" id="KW-0233">DNA recombination</keyword>
<gene>
    <name evidence="8" type="ORF">GY4MC1_0664</name>
</gene>
<dbReference type="GO" id="GO:0003677">
    <property type="term" value="F:DNA binding"/>
    <property type="evidence" value="ECO:0007669"/>
    <property type="project" value="UniProtKB-KW"/>
</dbReference>
<dbReference type="Pfam" id="PF00239">
    <property type="entry name" value="Resolvase"/>
    <property type="match status" value="1"/>
</dbReference>
<feature type="domain" description="Resolvase/invertase-type recombinase catalytic" evidence="6">
    <location>
        <begin position="3"/>
        <end position="153"/>
    </location>
</feature>
<evidence type="ECO:0000256" key="5">
    <source>
        <dbReference type="PROSITE-ProRule" id="PRU10137"/>
    </source>
</evidence>
<dbReference type="EMBL" id="CP002293">
    <property type="protein sequence ID" value="ADP73488.1"/>
    <property type="molecule type" value="Genomic_DNA"/>
</dbReference>
<dbReference type="InterPro" id="IPR050639">
    <property type="entry name" value="SSR_resolvase"/>
</dbReference>
<dbReference type="InterPro" id="IPR006118">
    <property type="entry name" value="Recombinase_CS"/>
</dbReference>
<dbReference type="GO" id="GO:0000150">
    <property type="term" value="F:DNA strand exchange activity"/>
    <property type="evidence" value="ECO:0007669"/>
    <property type="project" value="InterPro"/>
</dbReference>
<dbReference type="PANTHER" id="PTHR30461:SF23">
    <property type="entry name" value="DNA RECOMBINASE-RELATED"/>
    <property type="match status" value="1"/>
</dbReference>
<dbReference type="SMART" id="SM00857">
    <property type="entry name" value="Resolvase"/>
    <property type="match status" value="1"/>
</dbReference>
<sequence length="274" mass="31422">MCKAVAYVRVSTEEQVKNGSGLDIQKREIEEYVKANNIKLVAIFEDKGVSGANDVSKRKGLKDLIQYCRENEVNKVLVTKMDRLARDVYIQLWIEKELKVYDIEIESINEDNLNGNDYMTVAMRQMVAVFAELEKNRIADRLVSGRREKAEKKGQKASGNCPFGYKYKYNEQGKNPVVVIDEEKAKIVKEIFSDYLKGLSLKQIADKLNDKGITTQRGNKWSKQAVQTILKNDFYTGIVRFDDIVKEGNHEAIINKITFGKVQSKLNRNRRNKG</sequence>
<evidence type="ECO:0000259" key="6">
    <source>
        <dbReference type="PROSITE" id="PS51736"/>
    </source>
</evidence>
<feature type="domain" description="Recombinase" evidence="7">
    <location>
        <begin position="162"/>
        <end position="272"/>
    </location>
</feature>
<dbReference type="SUPFAM" id="SSF53041">
    <property type="entry name" value="Resolvase-like"/>
    <property type="match status" value="1"/>
</dbReference>
<dbReference type="CDD" id="cd00338">
    <property type="entry name" value="Ser_Recombinase"/>
    <property type="match status" value="1"/>
</dbReference>
<name>A0A7U3YD54_GEOS0</name>
<feature type="active site" description="O-(5'-phospho-DNA)-serine intermediate" evidence="4 5">
    <location>
        <position position="11"/>
    </location>
</feature>
<proteinExistence type="predicted"/>